<dbReference type="RefSeq" id="WP_346075645.1">
    <property type="nucleotide sequence ID" value="NZ_BAAARB010000005.1"/>
</dbReference>
<accession>A0ABN3HDY3</accession>
<organism evidence="1 2">
    <name type="scientific">Gordonia cholesterolivorans</name>
    <dbReference type="NCBI Taxonomy" id="559625"/>
    <lineage>
        <taxon>Bacteria</taxon>
        <taxon>Bacillati</taxon>
        <taxon>Actinomycetota</taxon>
        <taxon>Actinomycetes</taxon>
        <taxon>Mycobacteriales</taxon>
        <taxon>Gordoniaceae</taxon>
        <taxon>Gordonia</taxon>
    </lineage>
</organism>
<comment type="caution">
    <text evidence="1">The sequence shown here is derived from an EMBL/GenBank/DDBJ whole genome shotgun (WGS) entry which is preliminary data.</text>
</comment>
<evidence type="ECO:0000313" key="2">
    <source>
        <dbReference type="Proteomes" id="UP001501170"/>
    </source>
</evidence>
<evidence type="ECO:0000313" key="1">
    <source>
        <dbReference type="EMBL" id="GAA2376201.1"/>
    </source>
</evidence>
<sequence>MRNPAAVDELAEASNINDAYLEVIESRMERRTDPNAEESESIEAQGRIDIELGDKPVVAILIKLGHKTARVDGEITAVLRYVWEDSIEVDEDALVEFARRHGVATALPATAALFSEEFRRFGVKVPIPPPLIIPRIADALADGYVKRS</sequence>
<dbReference type="EMBL" id="BAAARB010000005">
    <property type="protein sequence ID" value="GAA2376201.1"/>
    <property type="molecule type" value="Genomic_DNA"/>
</dbReference>
<gene>
    <name evidence="1" type="ORF">GCM10009855_14390</name>
</gene>
<keyword evidence="2" id="KW-1185">Reference proteome</keyword>
<reference evidence="1 2" key="1">
    <citation type="journal article" date="2019" name="Int. J. Syst. Evol. Microbiol.">
        <title>The Global Catalogue of Microorganisms (GCM) 10K type strain sequencing project: providing services to taxonomists for standard genome sequencing and annotation.</title>
        <authorList>
            <consortium name="The Broad Institute Genomics Platform"/>
            <consortium name="The Broad Institute Genome Sequencing Center for Infectious Disease"/>
            <person name="Wu L."/>
            <person name="Ma J."/>
        </authorList>
    </citation>
    <scope>NUCLEOTIDE SEQUENCE [LARGE SCALE GENOMIC DNA]</scope>
    <source>
        <strain evidence="1 2">JCM 16227</strain>
    </source>
</reference>
<protein>
    <submittedName>
        <fullName evidence="1">Uncharacterized protein</fullName>
    </submittedName>
</protein>
<proteinExistence type="predicted"/>
<dbReference type="Proteomes" id="UP001501170">
    <property type="component" value="Unassembled WGS sequence"/>
</dbReference>
<name>A0ABN3HDY3_9ACTN</name>